<dbReference type="Pfam" id="PF26639">
    <property type="entry name" value="Het-6_barrel"/>
    <property type="match status" value="1"/>
</dbReference>
<dbReference type="EMBL" id="CP090175">
    <property type="protein sequence ID" value="UJO25233.1"/>
    <property type="molecule type" value="Genomic_DNA"/>
</dbReference>
<dbReference type="PANTHER" id="PTHR24148">
    <property type="entry name" value="ANKYRIN REPEAT DOMAIN-CONTAINING PROTEIN 39 HOMOLOG-RELATED"/>
    <property type="match status" value="1"/>
</dbReference>
<dbReference type="Proteomes" id="UP000756132">
    <property type="component" value="Chromosome 13"/>
</dbReference>
<dbReference type="RefSeq" id="XP_047769599.1">
    <property type="nucleotide sequence ID" value="XM_047913773.1"/>
</dbReference>
<keyword evidence="2" id="KW-1185">Reference proteome</keyword>
<organism evidence="1 2">
    <name type="scientific">Passalora fulva</name>
    <name type="common">Tomato leaf mold</name>
    <name type="synonym">Cladosporium fulvum</name>
    <dbReference type="NCBI Taxonomy" id="5499"/>
    <lineage>
        <taxon>Eukaryota</taxon>
        <taxon>Fungi</taxon>
        <taxon>Dikarya</taxon>
        <taxon>Ascomycota</taxon>
        <taxon>Pezizomycotina</taxon>
        <taxon>Dothideomycetes</taxon>
        <taxon>Dothideomycetidae</taxon>
        <taxon>Mycosphaerellales</taxon>
        <taxon>Mycosphaerellaceae</taxon>
        <taxon>Fulvia</taxon>
    </lineage>
</organism>
<evidence type="ECO:0000313" key="2">
    <source>
        <dbReference type="Proteomes" id="UP000756132"/>
    </source>
</evidence>
<reference evidence="1" key="1">
    <citation type="submission" date="2021-12" db="EMBL/GenBank/DDBJ databases">
        <authorList>
            <person name="Zaccaron A."/>
            <person name="Stergiopoulos I."/>
        </authorList>
    </citation>
    <scope>NUCLEOTIDE SEQUENCE</scope>
    <source>
        <strain evidence="1">Race5_Kim</strain>
    </source>
</reference>
<reference evidence="1" key="2">
    <citation type="journal article" date="2022" name="Microb. Genom.">
        <title>A chromosome-scale genome assembly of the tomato pathogen Cladosporium fulvum reveals a compartmentalized genome architecture and the presence of a dispensable chromosome.</title>
        <authorList>
            <person name="Zaccaron A.Z."/>
            <person name="Chen L.H."/>
            <person name="Samaras A."/>
            <person name="Stergiopoulos I."/>
        </authorList>
    </citation>
    <scope>NUCLEOTIDE SEQUENCE</scope>
    <source>
        <strain evidence="1">Race5_Kim</strain>
    </source>
</reference>
<accession>A0A9Q8PMK8</accession>
<sequence length="253" mass="28336">MSMEHADVSREEGDPPLVPGLPSWVPEWSMKGTPRYYPWWMYSAGGTTSDQCEVDTFTNHGTTLHLTGLATDTVSSRWSVPELNPYLRNLVTFAKVEEKLFPQTTYGSSAARLLAIQRTICIGLAYNYDMETTTGYIWSRWSERPGFTDIAKRCFEGTLDPSDNDYSTYVDPKDTDMVLVFGHGHIGLGREHVQPGDVAVIFPGVSIPFILRKRSDGTAYQVISPAYLDGMMNGEAIQASDKHDWSELSFEID</sequence>
<name>A0A9Q8PMK8_PASFU</name>
<dbReference type="OrthoDB" id="3650724at2759"/>
<dbReference type="InterPro" id="IPR052895">
    <property type="entry name" value="HetReg/Transcr_Mod"/>
</dbReference>
<proteinExistence type="predicted"/>
<evidence type="ECO:0000313" key="1">
    <source>
        <dbReference type="EMBL" id="UJO25233.1"/>
    </source>
</evidence>
<dbReference type="GeneID" id="71994503"/>
<dbReference type="AlphaFoldDB" id="A0A9Q8PMK8"/>
<dbReference type="PANTHER" id="PTHR24148:SF73">
    <property type="entry name" value="HET DOMAIN PROTEIN (AFU_ORTHOLOGUE AFUA_8G01020)"/>
    <property type="match status" value="1"/>
</dbReference>
<protein>
    <submittedName>
        <fullName evidence="1">Uncharacterized protein</fullName>
    </submittedName>
</protein>
<gene>
    <name evidence="1" type="ORF">CLAFUR5_14625</name>
</gene>
<dbReference type="KEGG" id="ffu:CLAFUR5_14625"/>